<dbReference type="EMBL" id="LAZR01031905">
    <property type="protein sequence ID" value="KKL52409.1"/>
    <property type="molecule type" value="Genomic_DNA"/>
</dbReference>
<name>A0A0F9CT70_9ZZZZ</name>
<protein>
    <recommendedName>
        <fullName evidence="2">DUF559 domain-containing protein</fullName>
    </recommendedName>
</protein>
<sequence>EVKGKVRRGTKKWWQIIRGTEKERGCLAALRQGCAATKLESNEKLRASLKRWWADPQNKERIAIRNRNVRLGIIKAVNQGKCQPSRPSTLEKQVEAILNIHFPNEWLYTGDGRITIEGYKPDFTNVNGKKLIIEAAGRHWHDPDYASRRAETFAKFGYKTLVIWDTDDNGKRLKKLPEETIVKMVSQFSE</sequence>
<feature type="non-terminal residue" evidence="1">
    <location>
        <position position="1"/>
    </location>
</feature>
<gene>
    <name evidence="1" type="ORF">LCGC14_2285770</name>
</gene>
<evidence type="ECO:0000313" key="1">
    <source>
        <dbReference type="EMBL" id="KKL52409.1"/>
    </source>
</evidence>
<dbReference type="AlphaFoldDB" id="A0A0F9CT70"/>
<proteinExistence type="predicted"/>
<evidence type="ECO:0008006" key="2">
    <source>
        <dbReference type="Google" id="ProtNLM"/>
    </source>
</evidence>
<reference evidence="1" key="1">
    <citation type="journal article" date="2015" name="Nature">
        <title>Complex archaea that bridge the gap between prokaryotes and eukaryotes.</title>
        <authorList>
            <person name="Spang A."/>
            <person name="Saw J.H."/>
            <person name="Jorgensen S.L."/>
            <person name="Zaremba-Niedzwiedzka K."/>
            <person name="Martijn J."/>
            <person name="Lind A.E."/>
            <person name="van Eijk R."/>
            <person name="Schleper C."/>
            <person name="Guy L."/>
            <person name="Ettema T.J."/>
        </authorList>
    </citation>
    <scope>NUCLEOTIDE SEQUENCE</scope>
</reference>
<comment type="caution">
    <text evidence="1">The sequence shown here is derived from an EMBL/GenBank/DDBJ whole genome shotgun (WGS) entry which is preliminary data.</text>
</comment>
<dbReference type="Gene3D" id="3.40.960.10">
    <property type="entry name" value="VSR Endonuclease"/>
    <property type="match status" value="1"/>
</dbReference>
<accession>A0A0F9CT70</accession>
<organism evidence="1">
    <name type="scientific">marine sediment metagenome</name>
    <dbReference type="NCBI Taxonomy" id="412755"/>
    <lineage>
        <taxon>unclassified sequences</taxon>
        <taxon>metagenomes</taxon>
        <taxon>ecological metagenomes</taxon>
    </lineage>
</organism>